<sequence length="107" mass="11130">MVKSALHHIAMALLLTPATATLPGPAAVLPDAAGVARITADHHYATDVLAGAATVLFSGYLLPRLLHYDQLRPSAAKTAGVTSLFKKLSLRPQVTGSGAGLNCELRF</sequence>
<accession>A0A4S1CM71</accession>
<evidence type="ECO:0000313" key="3">
    <source>
        <dbReference type="EMBL" id="TGU74864.1"/>
    </source>
</evidence>
<feature type="transmembrane region" description="Helical" evidence="1">
    <location>
        <begin position="44"/>
        <end position="62"/>
    </location>
</feature>
<keyword evidence="1" id="KW-0812">Transmembrane</keyword>
<feature type="signal peptide" evidence="2">
    <location>
        <begin position="1"/>
        <end position="20"/>
    </location>
</feature>
<comment type="caution">
    <text evidence="3">The sequence shown here is derived from an EMBL/GenBank/DDBJ whole genome shotgun (WGS) entry which is preliminary data.</text>
</comment>
<evidence type="ECO:0000256" key="2">
    <source>
        <dbReference type="SAM" id="SignalP"/>
    </source>
</evidence>
<keyword evidence="2" id="KW-0732">Signal</keyword>
<keyword evidence="4" id="KW-1185">Reference proteome</keyword>
<evidence type="ECO:0000256" key="1">
    <source>
        <dbReference type="SAM" id="Phobius"/>
    </source>
</evidence>
<keyword evidence="1" id="KW-1133">Transmembrane helix</keyword>
<dbReference type="Proteomes" id="UP000306416">
    <property type="component" value="Unassembled WGS sequence"/>
</dbReference>
<evidence type="ECO:0008006" key="5">
    <source>
        <dbReference type="Google" id="ProtNLM"/>
    </source>
</evidence>
<dbReference type="EMBL" id="SRSC01000001">
    <property type="protein sequence ID" value="TGU74864.1"/>
    <property type="molecule type" value="Genomic_DNA"/>
</dbReference>
<organism evidence="3 4">
    <name type="scientific">Geomonas terrae</name>
    <dbReference type="NCBI Taxonomy" id="2562681"/>
    <lineage>
        <taxon>Bacteria</taxon>
        <taxon>Pseudomonadati</taxon>
        <taxon>Thermodesulfobacteriota</taxon>
        <taxon>Desulfuromonadia</taxon>
        <taxon>Geobacterales</taxon>
        <taxon>Geobacteraceae</taxon>
        <taxon>Geomonas</taxon>
    </lineage>
</organism>
<dbReference type="AlphaFoldDB" id="A0A4S1CM71"/>
<proteinExistence type="predicted"/>
<name>A0A4S1CM71_9BACT</name>
<keyword evidence="1" id="KW-0472">Membrane</keyword>
<dbReference type="RefSeq" id="WP_162604939.1">
    <property type="nucleotide sequence ID" value="NZ_SRSC01000001.1"/>
</dbReference>
<reference evidence="3 4" key="1">
    <citation type="submission" date="2019-04" db="EMBL/GenBank/DDBJ databases">
        <title>Geobacter oryzae sp. nov., ferric-reducing bacteria isolated from paddy soil.</title>
        <authorList>
            <person name="Xu Z."/>
            <person name="Masuda Y."/>
            <person name="Itoh H."/>
            <person name="Senoo K."/>
        </authorList>
    </citation>
    <scope>NUCLEOTIDE SEQUENCE [LARGE SCALE GENOMIC DNA]</scope>
    <source>
        <strain evidence="3 4">Red111</strain>
    </source>
</reference>
<protein>
    <recommendedName>
        <fullName evidence="5">Phosphatase PAP2 family protein</fullName>
    </recommendedName>
</protein>
<evidence type="ECO:0000313" key="4">
    <source>
        <dbReference type="Proteomes" id="UP000306416"/>
    </source>
</evidence>
<feature type="chain" id="PRO_5020228310" description="Phosphatase PAP2 family protein" evidence="2">
    <location>
        <begin position="21"/>
        <end position="107"/>
    </location>
</feature>
<dbReference type="SUPFAM" id="SSF48317">
    <property type="entry name" value="Acid phosphatase/Vanadium-dependent haloperoxidase"/>
    <property type="match status" value="1"/>
</dbReference>
<dbReference type="Gene3D" id="1.20.144.10">
    <property type="entry name" value="Phosphatidic acid phosphatase type 2/haloperoxidase"/>
    <property type="match status" value="1"/>
</dbReference>
<gene>
    <name evidence="3" type="ORF">E4633_05225</name>
</gene>
<dbReference type="InterPro" id="IPR036938">
    <property type="entry name" value="PAP2/HPO_sf"/>
</dbReference>